<gene>
    <name evidence="1" type="ORF">M983_3216</name>
</gene>
<dbReference type="Proteomes" id="UP000094023">
    <property type="component" value="Unassembled WGS sequence"/>
</dbReference>
<accession>A0A198F6T8</accession>
<dbReference type="InterPro" id="IPR010352">
    <property type="entry name" value="DUF945"/>
</dbReference>
<dbReference type="PATRIC" id="fig|1354337.4.peg.3324"/>
<evidence type="ECO:0008006" key="3">
    <source>
        <dbReference type="Google" id="ProtNLM"/>
    </source>
</evidence>
<proteinExistence type="predicted"/>
<dbReference type="Pfam" id="PF06097">
    <property type="entry name" value="DUF945"/>
    <property type="match status" value="1"/>
</dbReference>
<evidence type="ECO:0000313" key="2">
    <source>
        <dbReference type="Proteomes" id="UP000094023"/>
    </source>
</evidence>
<protein>
    <recommendedName>
        <fullName evidence="3">GTP-binding protein</fullName>
    </recommendedName>
</protein>
<dbReference type="EMBL" id="LXEN01000160">
    <property type="protein sequence ID" value="OAT20500.1"/>
    <property type="molecule type" value="Genomic_DNA"/>
</dbReference>
<reference evidence="1 2" key="1">
    <citation type="submission" date="2016-04" db="EMBL/GenBank/DDBJ databases">
        <title>ATOL: Assembling a taxonomically balanced genome-scale reconstruction of the evolutionary history of the Enterobacteriaceae.</title>
        <authorList>
            <person name="Plunkett G.III."/>
            <person name="Neeno-Eckwall E.C."/>
            <person name="Glasner J.D."/>
            <person name="Perna N.T."/>
        </authorList>
    </citation>
    <scope>NUCLEOTIDE SEQUENCE [LARGE SCALE GENOMIC DNA]</scope>
    <source>
        <strain evidence="1 2">ATCC 19692</strain>
    </source>
</reference>
<sequence length="444" mass="48969">MPKLAALNNTLVKTDTTKKLFELTADKSPLALHTSLGFDGAVSGSAVISAIDYTDNNDKSNITSTPITLNFASDKDGKNISSDIKGEQFVITQGANDKFTVKNISGSLTGTKVAGDQYMFNDQSITLGELVHTGDDKASEFSMKDLALKTNSEIKDKLFYINQDYTFKSLSVGGLDFGAGKFAYSIDKADPDAMLLLTKVYNNSLLPWNKNKLGSSELVEQAVRDVLEKGLIFRIDEASLTNSAGASKLNFNIDLNAFKVDEFDKNDKKPSEIFNSLFKNIDFNVSLSMPMLEEFRNTTQYLDAARYSKEPLNDEKKAEIKATTTKDINQLKTELQQNINQISQDEKEALPLMTLSQDGKSLDLKLNYAADKFTMNGKTYSFDEFMNVTQAPQMLGLAAMLIGAGASSYGSYDDDADYPAYSEEEITEDPAIIEEQEIVIPENK</sequence>
<name>A0A198F6T8_9GAMM</name>
<dbReference type="AlphaFoldDB" id="A0A198F6T8"/>
<evidence type="ECO:0000313" key="1">
    <source>
        <dbReference type="EMBL" id="OAT20500.1"/>
    </source>
</evidence>
<keyword evidence="2" id="KW-1185">Reference proteome</keyword>
<organism evidence="1 2">
    <name type="scientific">Proteus myxofaciens ATCC 19692</name>
    <dbReference type="NCBI Taxonomy" id="1354337"/>
    <lineage>
        <taxon>Bacteria</taxon>
        <taxon>Pseudomonadati</taxon>
        <taxon>Pseudomonadota</taxon>
        <taxon>Gammaproteobacteria</taxon>
        <taxon>Enterobacterales</taxon>
        <taxon>Morganellaceae</taxon>
        <taxon>Proteus</taxon>
    </lineage>
</organism>
<comment type="caution">
    <text evidence="1">The sequence shown here is derived from an EMBL/GenBank/DDBJ whole genome shotgun (WGS) entry which is preliminary data.</text>
</comment>
<dbReference type="STRING" id="1354337.M983_3216"/>